<name>A0ABS4JEH1_9BACL</name>
<dbReference type="InterPro" id="IPR011006">
    <property type="entry name" value="CheY-like_superfamily"/>
</dbReference>
<accession>A0ABS4JEH1</accession>
<dbReference type="PANTHER" id="PTHR43280:SF28">
    <property type="entry name" value="HTH-TYPE TRANSCRIPTIONAL ACTIVATOR RHAS"/>
    <property type="match status" value="1"/>
</dbReference>
<dbReference type="PRINTS" id="PR00032">
    <property type="entry name" value="HTHARAC"/>
</dbReference>
<dbReference type="EMBL" id="JAGGLD010000001">
    <property type="protein sequence ID" value="MBP2000112.1"/>
    <property type="molecule type" value="Genomic_DNA"/>
</dbReference>
<evidence type="ECO:0000256" key="3">
    <source>
        <dbReference type="ARBA" id="ARBA00023163"/>
    </source>
</evidence>
<dbReference type="SMART" id="SM00342">
    <property type="entry name" value="HTH_ARAC"/>
    <property type="match status" value="1"/>
</dbReference>
<dbReference type="Pfam" id="PF00072">
    <property type="entry name" value="Response_reg"/>
    <property type="match status" value="1"/>
</dbReference>
<proteinExistence type="predicted"/>
<feature type="modified residue" description="4-aspartylphosphate" evidence="4">
    <location>
        <position position="62"/>
    </location>
</feature>
<dbReference type="Gene3D" id="3.40.50.2300">
    <property type="match status" value="1"/>
</dbReference>
<keyword evidence="2" id="KW-0238">DNA-binding</keyword>
<dbReference type="InterPro" id="IPR020449">
    <property type="entry name" value="Tscrpt_reg_AraC-type_HTH"/>
</dbReference>
<dbReference type="Pfam" id="PF12833">
    <property type="entry name" value="HTH_18"/>
    <property type="match status" value="1"/>
</dbReference>
<dbReference type="PROSITE" id="PS01124">
    <property type="entry name" value="HTH_ARAC_FAMILY_2"/>
    <property type="match status" value="1"/>
</dbReference>
<organism evidence="7 8">
    <name type="scientific">Paenibacillus shirakamiensis</name>
    <dbReference type="NCBI Taxonomy" id="1265935"/>
    <lineage>
        <taxon>Bacteria</taxon>
        <taxon>Bacillati</taxon>
        <taxon>Bacillota</taxon>
        <taxon>Bacilli</taxon>
        <taxon>Bacillales</taxon>
        <taxon>Paenibacillaceae</taxon>
        <taxon>Paenibacillus</taxon>
    </lineage>
</organism>
<keyword evidence="3" id="KW-0804">Transcription</keyword>
<reference evidence="7 8" key="1">
    <citation type="submission" date="2021-03" db="EMBL/GenBank/DDBJ databases">
        <title>Genomic Encyclopedia of Type Strains, Phase IV (KMG-IV): sequencing the most valuable type-strain genomes for metagenomic binning, comparative biology and taxonomic classification.</title>
        <authorList>
            <person name="Goeker M."/>
        </authorList>
    </citation>
    <scope>NUCLEOTIDE SEQUENCE [LARGE SCALE GENOMIC DNA]</scope>
    <source>
        <strain evidence="7 8">DSM 26806</strain>
    </source>
</reference>
<keyword evidence="8" id="KW-1185">Reference proteome</keyword>
<evidence type="ECO:0000259" key="5">
    <source>
        <dbReference type="PROSITE" id="PS01124"/>
    </source>
</evidence>
<keyword evidence="4" id="KW-0597">Phosphoprotein</keyword>
<dbReference type="Gene3D" id="1.10.10.60">
    <property type="entry name" value="Homeodomain-like"/>
    <property type="match status" value="2"/>
</dbReference>
<dbReference type="SMART" id="SM00448">
    <property type="entry name" value="REC"/>
    <property type="match status" value="1"/>
</dbReference>
<dbReference type="InterPro" id="IPR009057">
    <property type="entry name" value="Homeodomain-like_sf"/>
</dbReference>
<keyword evidence="1" id="KW-0805">Transcription regulation</keyword>
<comment type="caution">
    <text evidence="7">The sequence shown here is derived from an EMBL/GenBank/DDBJ whole genome shotgun (WGS) entry which is preliminary data.</text>
</comment>
<protein>
    <submittedName>
        <fullName evidence="7">Two-component system response regulator YesN</fullName>
    </submittedName>
</protein>
<dbReference type="InterPro" id="IPR018060">
    <property type="entry name" value="HTH_AraC"/>
</dbReference>
<dbReference type="CDD" id="cd17536">
    <property type="entry name" value="REC_YesN-like"/>
    <property type="match status" value="1"/>
</dbReference>
<evidence type="ECO:0000256" key="2">
    <source>
        <dbReference type="ARBA" id="ARBA00023125"/>
    </source>
</evidence>
<evidence type="ECO:0000259" key="6">
    <source>
        <dbReference type="PROSITE" id="PS50110"/>
    </source>
</evidence>
<dbReference type="PROSITE" id="PS50110">
    <property type="entry name" value="RESPONSE_REGULATORY"/>
    <property type="match status" value="1"/>
</dbReference>
<dbReference type="InterPro" id="IPR001789">
    <property type="entry name" value="Sig_transdc_resp-reg_receiver"/>
</dbReference>
<evidence type="ECO:0000313" key="8">
    <source>
        <dbReference type="Proteomes" id="UP001519288"/>
    </source>
</evidence>
<dbReference type="RefSeq" id="WP_209859874.1">
    <property type="nucleotide sequence ID" value="NZ_JAGGLD010000001.1"/>
</dbReference>
<dbReference type="Proteomes" id="UP001519288">
    <property type="component" value="Unassembled WGS sequence"/>
</dbReference>
<gene>
    <name evidence="7" type="ORF">J2Z69_001131</name>
</gene>
<feature type="domain" description="Response regulatory" evidence="6">
    <location>
        <begin position="10"/>
        <end position="127"/>
    </location>
</feature>
<dbReference type="SUPFAM" id="SSF46689">
    <property type="entry name" value="Homeodomain-like"/>
    <property type="match status" value="2"/>
</dbReference>
<evidence type="ECO:0000256" key="1">
    <source>
        <dbReference type="ARBA" id="ARBA00023015"/>
    </source>
</evidence>
<dbReference type="SUPFAM" id="SSF52172">
    <property type="entry name" value="CheY-like"/>
    <property type="match status" value="1"/>
</dbReference>
<sequence>MSKISATSYRVMIVDDEPILRTGILHLCNWAQHNIEIVAQASNGQEALACIDQAQPHVVITDIVMPVMDGVEFTRILRQQYPNIKVIVLSSYSEFDYVREVFKYGVNDYLLKPKVAAPELISLIQSLCSEIIPSPIDTKSKKPDIALVLAEVLQNSCEDTNDAWQNLQSIFRKKHFRILQASTSLLLTRTDWTQAQVEQQCIGLTRQHLHVYQPVCMFLKNECVVLLHYDGDEKEHVPSAILEFTREAMKSLTYVKFIVSREFNHMEQIPKEHQLCTSYLGKLIYFPNRYEVQACEIHSESTKVHFDQAAFTSLLRSWSIDEAQAELQSLFSLIRSTQAYDEYSLKRLAQNIIYSAMSTLEEMKQPLSDLTASKLQLFKQIDLAFDWDELHSIFILFLDDLKRVIRKTDPQTMIVHRIYEYVNQNYANEISLSELAEQFHLNYSYLSSYFKQRTNENITTYINRVRTDKAKELLRSYEASISQISQMTGYSDHNYFSKVFKKMTGMTPVEYRNQNAKDR</sequence>
<feature type="domain" description="HTH araC/xylS-type" evidence="5">
    <location>
        <begin position="416"/>
        <end position="514"/>
    </location>
</feature>
<dbReference type="PANTHER" id="PTHR43280">
    <property type="entry name" value="ARAC-FAMILY TRANSCRIPTIONAL REGULATOR"/>
    <property type="match status" value="1"/>
</dbReference>
<evidence type="ECO:0000313" key="7">
    <source>
        <dbReference type="EMBL" id="MBP2000112.1"/>
    </source>
</evidence>
<evidence type="ECO:0000256" key="4">
    <source>
        <dbReference type="PROSITE-ProRule" id="PRU00169"/>
    </source>
</evidence>